<gene>
    <name evidence="1" type="ORF">E3U43_006563</name>
</gene>
<keyword evidence="2" id="KW-1185">Reference proteome</keyword>
<evidence type="ECO:0000313" key="2">
    <source>
        <dbReference type="Proteomes" id="UP000793456"/>
    </source>
</evidence>
<dbReference type="Proteomes" id="UP000793456">
    <property type="component" value="Chromosome IV"/>
</dbReference>
<evidence type="ECO:0000313" key="1">
    <source>
        <dbReference type="EMBL" id="TMS20070.1"/>
    </source>
</evidence>
<comment type="caution">
    <text evidence="1">The sequence shown here is derived from an EMBL/GenBank/DDBJ whole genome shotgun (WGS) entry which is preliminary data.</text>
</comment>
<name>A0ACD3RKU8_LARCR</name>
<organism evidence="1 2">
    <name type="scientific">Larimichthys crocea</name>
    <name type="common">Large yellow croaker</name>
    <name type="synonym">Pseudosciaena crocea</name>
    <dbReference type="NCBI Taxonomy" id="215358"/>
    <lineage>
        <taxon>Eukaryota</taxon>
        <taxon>Metazoa</taxon>
        <taxon>Chordata</taxon>
        <taxon>Craniata</taxon>
        <taxon>Vertebrata</taxon>
        <taxon>Euteleostomi</taxon>
        <taxon>Actinopterygii</taxon>
        <taxon>Neopterygii</taxon>
        <taxon>Teleostei</taxon>
        <taxon>Neoteleostei</taxon>
        <taxon>Acanthomorphata</taxon>
        <taxon>Eupercaria</taxon>
        <taxon>Sciaenidae</taxon>
        <taxon>Larimichthys</taxon>
    </lineage>
</organism>
<dbReference type="EMBL" id="CM011677">
    <property type="protein sequence ID" value="TMS20070.1"/>
    <property type="molecule type" value="Genomic_DNA"/>
</dbReference>
<proteinExistence type="predicted"/>
<reference evidence="1" key="1">
    <citation type="submission" date="2018-11" db="EMBL/GenBank/DDBJ databases">
        <title>The sequence and de novo assembly of Larimichthys crocea genome using PacBio and Hi-C technologies.</title>
        <authorList>
            <person name="Xu P."/>
            <person name="Chen B."/>
            <person name="Zhou Z."/>
            <person name="Ke Q."/>
            <person name="Wu Y."/>
            <person name="Bai H."/>
            <person name="Pu F."/>
        </authorList>
    </citation>
    <scope>NUCLEOTIDE SEQUENCE</scope>
    <source>
        <tissue evidence="1">Muscle</tissue>
    </source>
</reference>
<accession>A0ACD3RKU8</accession>
<sequence>YRVRSVMLTVLMHIFLVSHVAQCIAPVQGASLHSGAMDLPWQDELCCDSPSAQLSVEDSNTHTPETNSSESNHPHYPRCSFRSSTTESQPHELSNGTCLDILCRIDENWENLMCDLQCHSPPSSTLDAGLVEVSLQRLVSQKEDTMVNDGNTAPYNPVVCEAEDSFMCSLALDTTTSFVTVVTVSIGNAVAPASAAQNSCPTWMTVNPNLLNAPEMVIQSKYLLLLYKNVKIPSYMLQIPLIDIKSAQASYILKPSPPVNLSHIQTIEAELILHWDNPSDFDTGPLRYEIRYSSNTTHPAWQVVSAPGEPRSSLDLKPRLNYTIQVRCSSLNNPPLWSEWSEPHHIYLDKGCSYTLCATQEET</sequence>
<protein>
    <submittedName>
        <fullName evidence="1">Uncharacterized protein</fullName>
    </submittedName>
</protein>
<feature type="non-terminal residue" evidence="1">
    <location>
        <position position="1"/>
    </location>
</feature>